<feature type="compositionally biased region" description="Polar residues" evidence="1">
    <location>
        <begin position="111"/>
        <end position="127"/>
    </location>
</feature>
<comment type="caution">
    <text evidence="2">The sequence shown here is derived from an EMBL/GenBank/DDBJ whole genome shotgun (WGS) entry which is preliminary data.</text>
</comment>
<proteinExistence type="predicted"/>
<evidence type="ECO:0000256" key="1">
    <source>
        <dbReference type="SAM" id="MobiDB-lite"/>
    </source>
</evidence>
<reference evidence="2 3" key="1">
    <citation type="submission" date="2019-02" db="EMBL/GenBank/DDBJ databases">
        <title>Genome sequencing of the rare red list fungi Phellinidium pouzarii.</title>
        <authorList>
            <person name="Buettner E."/>
            <person name="Kellner H."/>
        </authorList>
    </citation>
    <scope>NUCLEOTIDE SEQUENCE [LARGE SCALE GENOMIC DNA]</scope>
    <source>
        <strain evidence="2 3">DSM 108285</strain>
    </source>
</reference>
<feature type="compositionally biased region" description="Low complexity" evidence="1">
    <location>
        <begin position="91"/>
        <end position="102"/>
    </location>
</feature>
<feature type="region of interest" description="Disordered" evidence="1">
    <location>
        <begin position="88"/>
        <end position="144"/>
    </location>
</feature>
<organism evidence="2 3">
    <name type="scientific">Phellinidium pouzarii</name>
    <dbReference type="NCBI Taxonomy" id="167371"/>
    <lineage>
        <taxon>Eukaryota</taxon>
        <taxon>Fungi</taxon>
        <taxon>Dikarya</taxon>
        <taxon>Basidiomycota</taxon>
        <taxon>Agaricomycotina</taxon>
        <taxon>Agaricomycetes</taxon>
        <taxon>Hymenochaetales</taxon>
        <taxon>Hymenochaetaceae</taxon>
        <taxon>Phellinidium</taxon>
    </lineage>
</organism>
<protein>
    <submittedName>
        <fullName evidence="2">Uncharacterized protein</fullName>
    </submittedName>
</protein>
<dbReference type="AlphaFoldDB" id="A0A4S4K6P2"/>
<feature type="region of interest" description="Disordered" evidence="1">
    <location>
        <begin position="173"/>
        <end position="218"/>
    </location>
</feature>
<sequence>MSSLSFTRVYSPVPPRCPSPQLNPMPLPTPPLYARRPSITQEQRAKARRACIHSDSLKDALVAGPSSARRLSRHDPREPIAVTGKRSRIVATGSSASTSPTSCDQPVLSPLSRSMSRARTRSLSGRTTRCEDPPPVPPLPSMESKGCNARHLLSKNLPPIRIPELGLGIDENFRSPLSPLQLTPTSRRRRERASKEPDAPSFLHMTKNDTKRASRASLGSSGCASIRISHSLPDLKAAKRRSSPSFAVRFLRIGT</sequence>
<evidence type="ECO:0000313" key="3">
    <source>
        <dbReference type="Proteomes" id="UP000308199"/>
    </source>
</evidence>
<feature type="region of interest" description="Disordered" evidence="1">
    <location>
        <begin position="1"/>
        <end position="56"/>
    </location>
</feature>
<evidence type="ECO:0000313" key="2">
    <source>
        <dbReference type="EMBL" id="THG93481.1"/>
    </source>
</evidence>
<dbReference type="Proteomes" id="UP000308199">
    <property type="component" value="Unassembled WGS sequence"/>
</dbReference>
<name>A0A4S4K6P2_9AGAM</name>
<gene>
    <name evidence="2" type="ORF">EW145_g8364</name>
</gene>
<keyword evidence="3" id="KW-1185">Reference proteome</keyword>
<dbReference type="OrthoDB" id="3269774at2759"/>
<feature type="compositionally biased region" description="Pro residues" evidence="1">
    <location>
        <begin position="12"/>
        <end position="31"/>
    </location>
</feature>
<dbReference type="EMBL" id="SGPK01001285">
    <property type="protein sequence ID" value="THG93481.1"/>
    <property type="molecule type" value="Genomic_DNA"/>
</dbReference>
<accession>A0A4S4K6P2</accession>